<comment type="caution">
    <text evidence="2">The sequence shown here is derived from an EMBL/GenBank/DDBJ whole genome shotgun (WGS) entry which is preliminary data.</text>
</comment>
<gene>
    <name evidence="2" type="ORF">BEP19_08855</name>
</gene>
<evidence type="ECO:0000256" key="1">
    <source>
        <dbReference type="SAM" id="Phobius"/>
    </source>
</evidence>
<feature type="transmembrane region" description="Helical" evidence="1">
    <location>
        <begin position="159"/>
        <end position="187"/>
    </location>
</feature>
<feature type="transmembrane region" description="Helical" evidence="1">
    <location>
        <begin position="193"/>
        <end position="215"/>
    </location>
</feature>
<feature type="transmembrane region" description="Helical" evidence="1">
    <location>
        <begin position="20"/>
        <end position="39"/>
    </location>
</feature>
<keyword evidence="1" id="KW-0472">Membrane</keyword>
<keyword evidence="1" id="KW-1133">Transmembrane helix</keyword>
<evidence type="ECO:0000313" key="2">
    <source>
        <dbReference type="EMBL" id="RKD24484.1"/>
    </source>
</evidence>
<keyword evidence="3" id="KW-1185">Reference proteome</keyword>
<organism evidence="2 3">
    <name type="scientific">Ammoniphilus oxalaticus</name>
    <dbReference type="NCBI Taxonomy" id="66863"/>
    <lineage>
        <taxon>Bacteria</taxon>
        <taxon>Bacillati</taxon>
        <taxon>Bacillota</taxon>
        <taxon>Bacilli</taxon>
        <taxon>Bacillales</taxon>
        <taxon>Paenibacillaceae</taxon>
        <taxon>Aneurinibacillus group</taxon>
        <taxon>Ammoniphilus</taxon>
    </lineage>
</organism>
<feature type="transmembrane region" description="Helical" evidence="1">
    <location>
        <begin position="59"/>
        <end position="77"/>
    </location>
</feature>
<evidence type="ECO:0000313" key="3">
    <source>
        <dbReference type="Proteomes" id="UP000284219"/>
    </source>
</evidence>
<feature type="transmembrane region" description="Helical" evidence="1">
    <location>
        <begin position="117"/>
        <end position="138"/>
    </location>
</feature>
<protein>
    <recommendedName>
        <fullName evidence="4">Glycerophosphoryl diester phosphodiesterase membrane domain-containing protein</fullName>
    </recommendedName>
</protein>
<sequence>MTTLRAAFHFYSRHIEYLMILSFSILLPLLFIQVGVSNYVYRVYQGTPFTFFGDISNSFFMFFILVLAQIPFIRYVWGDLEGEERKLRSAYLTFFERGLSIYGFGILYVIATMLGSVLFIAPGLIVLVFFFLTPYVSVIKDKPASKSWREAVRWGKQKFFPLLGIVLLISVVDWLLGFVTMVGISMVTKNYGAILGSQLLVSLLCFPFLVIYMTLHFQKWLEDSAGL</sequence>
<dbReference type="AlphaFoldDB" id="A0A419SKC2"/>
<proteinExistence type="predicted"/>
<evidence type="ECO:0008006" key="4">
    <source>
        <dbReference type="Google" id="ProtNLM"/>
    </source>
</evidence>
<dbReference type="Proteomes" id="UP000284219">
    <property type="component" value="Unassembled WGS sequence"/>
</dbReference>
<name>A0A419SKC2_9BACL</name>
<reference evidence="2 3" key="1">
    <citation type="submission" date="2016-08" db="EMBL/GenBank/DDBJ databases">
        <title>Novel Firmicute Genomes.</title>
        <authorList>
            <person name="Poppleton D.I."/>
            <person name="Gribaldo S."/>
        </authorList>
    </citation>
    <scope>NUCLEOTIDE SEQUENCE [LARGE SCALE GENOMIC DNA]</scope>
    <source>
        <strain evidence="2 3">RAOx-1</strain>
    </source>
</reference>
<accession>A0A419SKC2</accession>
<feature type="transmembrane region" description="Helical" evidence="1">
    <location>
        <begin position="89"/>
        <end position="111"/>
    </location>
</feature>
<dbReference type="EMBL" id="MCHY01000008">
    <property type="protein sequence ID" value="RKD24484.1"/>
    <property type="molecule type" value="Genomic_DNA"/>
</dbReference>
<keyword evidence="1" id="KW-0812">Transmembrane</keyword>